<gene>
    <name evidence="1" type="ORF">TAF16_1733</name>
</gene>
<comment type="caution">
    <text evidence="1">The sequence shown here is derived from an EMBL/GenBank/DDBJ whole genome shotgun (WGS) entry which is preliminary data.</text>
</comment>
<sequence length="40" mass="4713">MAMSAMLPYKIMFIVKPLSVYFTFRSTKKEKILQKAPNFL</sequence>
<dbReference type="AlphaFoldDB" id="A0A178TBJ7"/>
<name>A0A178TBJ7_9BACL</name>
<protein>
    <submittedName>
        <fullName evidence="1">Uncharacterized protein</fullName>
    </submittedName>
</protein>
<evidence type="ECO:0000313" key="2">
    <source>
        <dbReference type="Proteomes" id="UP000078336"/>
    </source>
</evidence>
<reference evidence="1 2" key="1">
    <citation type="submission" date="2016-03" db="EMBL/GenBank/DDBJ databases">
        <title>Spore heat resistance.</title>
        <authorList>
            <person name="Boekhorst J."/>
            <person name="Berendsen E.M."/>
            <person name="Wells-Bennik M.H."/>
            <person name="Kuipers O.P."/>
        </authorList>
    </citation>
    <scope>NUCLEOTIDE SEQUENCE [LARGE SCALE GENOMIC DNA]</scope>
    <source>
        <strain evidence="1 2">AF16</strain>
    </source>
</reference>
<organism evidence="1 2">
    <name type="scientific">Anoxybacillus flavithermus</name>
    <dbReference type="NCBI Taxonomy" id="33934"/>
    <lineage>
        <taxon>Bacteria</taxon>
        <taxon>Bacillati</taxon>
        <taxon>Bacillota</taxon>
        <taxon>Bacilli</taxon>
        <taxon>Bacillales</taxon>
        <taxon>Anoxybacillaceae</taxon>
        <taxon>Anoxybacillus</taxon>
    </lineage>
</organism>
<keyword evidence="2" id="KW-1185">Reference proteome</keyword>
<evidence type="ECO:0000313" key="1">
    <source>
        <dbReference type="EMBL" id="OAO78657.1"/>
    </source>
</evidence>
<accession>A0A178TBJ7</accession>
<dbReference type="Proteomes" id="UP000078336">
    <property type="component" value="Unassembled WGS sequence"/>
</dbReference>
<proteinExistence type="predicted"/>
<dbReference type="EMBL" id="LUCQ01000103">
    <property type="protein sequence ID" value="OAO78657.1"/>
    <property type="molecule type" value="Genomic_DNA"/>
</dbReference>